<dbReference type="SUPFAM" id="SSF110849">
    <property type="entry name" value="ParB/Sulfiredoxin"/>
    <property type="match status" value="1"/>
</dbReference>
<evidence type="ECO:0000259" key="2">
    <source>
        <dbReference type="SMART" id="SM00470"/>
    </source>
</evidence>
<proteinExistence type="predicted"/>
<protein>
    <recommendedName>
        <fullName evidence="2">ParB-like N-terminal domain-containing protein</fullName>
    </recommendedName>
</protein>
<feature type="region of interest" description="Disordered" evidence="1">
    <location>
        <begin position="196"/>
        <end position="218"/>
    </location>
</feature>
<accession>A0A9W6S3H7</accession>
<dbReference type="SMART" id="SM00470">
    <property type="entry name" value="ParB"/>
    <property type="match status" value="1"/>
</dbReference>
<dbReference type="AlphaFoldDB" id="A0A9W6S3H7"/>
<sequence length="320" mass="34627">MPIESLVRSGSPRLDGEDAEHVRTLAESGATLPPIVVHMPSRRIIDGMHRLQAAILRGEKDIDARFFYGTEADVFLLSVVANIQHGLPLSQNDRMAAAERVFVIHPEWSDRMVAVVVGLSGKKIAALRRQVAAHLPQPAVRIGRDGRLRPVDGAVGRERAAKLIASDPGASLRQIARAAGISPATAADVRDRIRRGEDPIPSRRAAKSKGSLPGKDLEVCSTVPRESSAKVVSELTAVLERLRRDPSLRFTEAGRTMLRMFDACQTVVRHEEAIKKGLPPHRLALIAELNNAYAEILRAFATGLQEPPSPLAAPGRPSAG</sequence>
<name>A0A9W6S3H7_9ACTN</name>
<organism evidence="3 4">
    <name type="scientific">Actinoallomurus iriomotensis</name>
    <dbReference type="NCBI Taxonomy" id="478107"/>
    <lineage>
        <taxon>Bacteria</taxon>
        <taxon>Bacillati</taxon>
        <taxon>Actinomycetota</taxon>
        <taxon>Actinomycetes</taxon>
        <taxon>Streptosporangiales</taxon>
        <taxon>Thermomonosporaceae</taxon>
        <taxon>Actinoallomurus</taxon>
    </lineage>
</organism>
<evidence type="ECO:0000313" key="3">
    <source>
        <dbReference type="EMBL" id="GLY85092.1"/>
    </source>
</evidence>
<evidence type="ECO:0000313" key="4">
    <source>
        <dbReference type="Proteomes" id="UP001165074"/>
    </source>
</evidence>
<gene>
    <name evidence="3" type="ORF">Airi02_030210</name>
</gene>
<comment type="caution">
    <text evidence="3">The sequence shown here is derived from an EMBL/GenBank/DDBJ whole genome shotgun (WGS) entry which is preliminary data.</text>
</comment>
<dbReference type="InterPro" id="IPR036086">
    <property type="entry name" value="ParB/Sulfiredoxin_sf"/>
</dbReference>
<keyword evidence="4" id="KW-1185">Reference proteome</keyword>
<evidence type="ECO:0000256" key="1">
    <source>
        <dbReference type="SAM" id="MobiDB-lite"/>
    </source>
</evidence>
<dbReference type="InterPro" id="IPR003115">
    <property type="entry name" value="ParB_N"/>
</dbReference>
<dbReference type="EMBL" id="BSTK01000004">
    <property type="protein sequence ID" value="GLY85092.1"/>
    <property type="molecule type" value="Genomic_DNA"/>
</dbReference>
<feature type="domain" description="ParB-like N-terminal" evidence="2">
    <location>
        <begin position="2"/>
        <end position="83"/>
    </location>
</feature>
<reference evidence="3" key="1">
    <citation type="submission" date="2023-03" db="EMBL/GenBank/DDBJ databases">
        <title>Actinoallomurus iriomotensis NBRC 103684.</title>
        <authorList>
            <person name="Ichikawa N."/>
            <person name="Sato H."/>
            <person name="Tonouchi N."/>
        </authorList>
    </citation>
    <scope>NUCLEOTIDE SEQUENCE</scope>
    <source>
        <strain evidence="3">NBRC 103684</strain>
    </source>
</reference>
<dbReference type="Proteomes" id="UP001165074">
    <property type="component" value="Unassembled WGS sequence"/>
</dbReference>